<dbReference type="GeneID" id="111121673"/>
<reference evidence="2" key="1">
    <citation type="submission" date="2024-06" db="UniProtKB">
        <authorList>
            <consortium name="RefSeq"/>
        </authorList>
    </citation>
    <scope>NUCLEOTIDE SEQUENCE [LARGE SCALE GENOMIC DNA]</scope>
</reference>
<dbReference type="Proteomes" id="UP000694844">
    <property type="component" value="Chromosome 1"/>
</dbReference>
<evidence type="ECO:0000256" key="1">
    <source>
        <dbReference type="SAM" id="Phobius"/>
    </source>
</evidence>
<evidence type="ECO:0000313" key="2">
    <source>
        <dbReference type="Proteomes" id="UP000694844"/>
    </source>
</evidence>
<evidence type="ECO:0000313" key="3">
    <source>
        <dbReference type="RefSeq" id="XP_022318750.1"/>
    </source>
</evidence>
<feature type="transmembrane region" description="Helical" evidence="1">
    <location>
        <begin position="126"/>
        <end position="149"/>
    </location>
</feature>
<feature type="transmembrane region" description="Helical" evidence="1">
    <location>
        <begin position="579"/>
        <end position="598"/>
    </location>
</feature>
<keyword evidence="1" id="KW-0472">Membrane</keyword>
<gene>
    <name evidence="3" type="primary">LOC111121673</name>
</gene>
<feature type="transmembrane region" description="Helical" evidence="1">
    <location>
        <begin position="781"/>
        <end position="803"/>
    </location>
</feature>
<feature type="transmembrane region" description="Helical" evidence="1">
    <location>
        <begin position="846"/>
        <end position="867"/>
    </location>
</feature>
<sequence>MQQWRRIWSRAIRNVWLALAFLLFHITLKVAQLIMADRIFRTVQTGQEKETVGFLRFLFLKTKRKPLVAANIALGIFTMMYSCVFFCGLLVVRYDQNAYEKVTSTLHGISSNETDVNMGDLRDSSYIIMAVTLVYSFLIQIVLFIGIYYEKTHLLIGFFGAQIFFTLPQATSWILITFPLRVIYCCIEGIDHCKIFSDKDDIKILCSGESDLWISTSTEIWLFWSFTLGSLIIQVLSIVLCVKLHDRLFPELRLYMRCTQFGKSLIVLWKHVITLWKHLFSWISNNPNMFSTILILSTLVIEIGFGTAIYVYFFNNIDTSTLQNFLGNYYYSVFNMRYLMNGLAYTLTASIPMSAILRPTLLWMLYYKKKIQFAHIFIMSYLLFVMGESIMLILSALSMQYTYNCKGTTEYHYYASNFYPETFWTQICRGYQETIHNMEAINIAFLVIHLILDIIFIILVDRRYPILQNDKENKGVFRIWWNKLKSHFVDGKVQRFFKVVQWFNAFVEITYGIVIYNLYFRNFYPFDAHVQQDLGVLGKHRYDMQDLLNAVSYTFMALIPLTLGFRLVFLLAGLFQRQFFIFIIIITFFTLSGGHLVLLTQSSYLLNLAYSCLERHSSHYTSASFSLFCDTNVQFVFDVAGVFISYLIIQLVLNGLSMVILNRLYMYDGKSPTTKGAFSTVCKKLLFDIKWKNSKLRITFLVVFALMLIIRVLFWVGLVLMGLTPGYIHTDLIDTMYSMHIGDMNYGRTSLGLLYSHLVIVPLDIACHCLEIVSVTRMSKLFLFIGVLFRVISIASDIVILVLSSLVLNLAYCLCGPGPTCYSPFTEQKETVCRNSYLLFHVSGVMVAYVVVNFCSHIFEIAVCMIWSKKTNPTPKINPTVNGAPNQLNDVEISEYEDIA</sequence>
<feature type="transmembrane region" description="Helical" evidence="1">
    <location>
        <begin position="635"/>
        <end position="661"/>
    </location>
</feature>
<feature type="transmembrane region" description="Helical" evidence="1">
    <location>
        <begin position="155"/>
        <end position="176"/>
    </location>
</feature>
<dbReference type="OrthoDB" id="6196390at2759"/>
<feature type="transmembrane region" description="Helical" evidence="1">
    <location>
        <begin position="502"/>
        <end position="520"/>
    </location>
</feature>
<keyword evidence="2" id="KW-1185">Reference proteome</keyword>
<dbReference type="RefSeq" id="XP_022318750.1">
    <property type="nucleotide sequence ID" value="XM_022463042.1"/>
</dbReference>
<protein>
    <submittedName>
        <fullName evidence="3">Uncharacterized protein LOC111121673</fullName>
    </submittedName>
</protein>
<keyword evidence="1" id="KW-1133">Transmembrane helix</keyword>
<feature type="transmembrane region" description="Helical" evidence="1">
    <location>
        <begin position="343"/>
        <end position="366"/>
    </location>
</feature>
<proteinExistence type="predicted"/>
<reference evidence="3" key="2">
    <citation type="submission" date="2025-08" db="UniProtKB">
        <authorList>
            <consortium name="RefSeq"/>
        </authorList>
    </citation>
    <scope>IDENTIFICATION</scope>
    <source>
        <tissue evidence="3">Whole sample</tissue>
    </source>
</reference>
<dbReference type="AlphaFoldDB" id="A0A8B8CSP8"/>
<name>A0A8B8CSP8_CRAVI</name>
<dbReference type="KEGG" id="cvn:111121673"/>
<feature type="transmembrane region" description="Helical" evidence="1">
    <location>
        <begin position="550"/>
        <end position="572"/>
    </location>
</feature>
<accession>A0A8B8CSP8</accession>
<feature type="transmembrane region" description="Helical" evidence="1">
    <location>
        <begin position="68"/>
        <end position="92"/>
    </location>
</feature>
<feature type="transmembrane region" description="Helical" evidence="1">
    <location>
        <begin position="698"/>
        <end position="723"/>
    </location>
</feature>
<feature type="transmembrane region" description="Helical" evidence="1">
    <location>
        <begin position="220"/>
        <end position="240"/>
    </location>
</feature>
<feature type="transmembrane region" description="Helical" evidence="1">
    <location>
        <begin position="292"/>
        <end position="313"/>
    </location>
</feature>
<organism evidence="2 3">
    <name type="scientific">Crassostrea virginica</name>
    <name type="common">Eastern oyster</name>
    <dbReference type="NCBI Taxonomy" id="6565"/>
    <lineage>
        <taxon>Eukaryota</taxon>
        <taxon>Metazoa</taxon>
        <taxon>Spiralia</taxon>
        <taxon>Lophotrochozoa</taxon>
        <taxon>Mollusca</taxon>
        <taxon>Bivalvia</taxon>
        <taxon>Autobranchia</taxon>
        <taxon>Pteriomorphia</taxon>
        <taxon>Ostreida</taxon>
        <taxon>Ostreoidea</taxon>
        <taxon>Ostreidae</taxon>
        <taxon>Crassostrea</taxon>
    </lineage>
</organism>
<feature type="transmembrane region" description="Helical" evidence="1">
    <location>
        <begin position="373"/>
        <end position="394"/>
    </location>
</feature>
<keyword evidence="1" id="KW-0812">Transmembrane</keyword>
<feature type="transmembrane region" description="Helical" evidence="1">
    <location>
        <begin position="754"/>
        <end position="774"/>
    </location>
</feature>
<feature type="transmembrane region" description="Helical" evidence="1">
    <location>
        <begin position="440"/>
        <end position="460"/>
    </location>
</feature>